<organism evidence="4 5">
    <name type="scientific">Astrephomene gubernaculifera</name>
    <dbReference type="NCBI Taxonomy" id="47775"/>
    <lineage>
        <taxon>Eukaryota</taxon>
        <taxon>Viridiplantae</taxon>
        <taxon>Chlorophyta</taxon>
        <taxon>core chlorophytes</taxon>
        <taxon>Chlorophyceae</taxon>
        <taxon>CS clade</taxon>
        <taxon>Chlamydomonadales</taxon>
        <taxon>Astrephomenaceae</taxon>
        <taxon>Astrephomene</taxon>
    </lineage>
</organism>
<dbReference type="AlphaFoldDB" id="A0AAD3DSA4"/>
<keyword evidence="2" id="KW-0732">Signal</keyword>
<feature type="region of interest" description="Disordered" evidence="1">
    <location>
        <begin position="262"/>
        <end position="289"/>
    </location>
</feature>
<sequence length="720" mass="76511">MLGLFVVVPPVPPVLALPAANTIRRSVSHVYAIAQRSIVSNLNNQKGRRATTITQFHYSSGHSPALPLPPFTSAFEGAYKRSQFTPLSASPYSPIGPAAAGHQTSTMRLTKLMSSAGTSCHRTASHASSLHSSLAPKATPAALLTLQRGYCSSASSATSPAAASKAQAPSANPRRQEKTSTPSSTPAIQPPPQPPTASPAPLPRLSELAAGGAELLSDEALKALGVRLPSHCCGCGMRLQRRDPEAPGFFIVPSRLLEARLEEQAEQQQQQGPAAAAAAGEQEAEREEAEQLRVLEAARREMDEDAEADVASLGPGRGEDDPDVLCQRCFSLKHSGKIKVQALESALPEFDLGKKVGRKIHLQKDRRAVVLCVVDVWDFDGSLPRLAIKSLFPPSPPDQPPLEPKFRLMVAVNKFDLLPSQATPTRVQNWVRTRLVQAGLPPPDKVFMVSATRGLGVKDMVQDIRHALGFRGDLWVVGAQNAGKSSLIAAMKRLAGTAGKGDPTVAPVPGTTLGLLQVPGLPLGPKHRAFDTPGVPHSHQLTSHLGLEEVKKVLPSKPLRGRTYRVGAGHTLLLGGGLARLDVVEAPGATLYLTAFVSQLVHLHMGKTEGAAERLPRLVSQGLLSPPDSPERLAALPPLTPIDVEVEGSDWKKSTVDIAVAGLGWVGVGCKGRARFRLWTLPGVAVTTHAALVPDYAEVFERPGLSTLLPKAQSKEHKAK</sequence>
<feature type="chain" id="PRO_5041930311" description="G domain-containing protein" evidence="2">
    <location>
        <begin position="17"/>
        <end position="720"/>
    </location>
</feature>
<dbReference type="CDD" id="cd01855">
    <property type="entry name" value="YqeH"/>
    <property type="match status" value="1"/>
</dbReference>
<feature type="region of interest" description="Disordered" evidence="1">
    <location>
        <begin position="159"/>
        <end position="204"/>
    </location>
</feature>
<feature type="compositionally biased region" description="Low complexity" evidence="1">
    <location>
        <begin position="159"/>
        <end position="171"/>
    </location>
</feature>
<keyword evidence="5" id="KW-1185">Reference proteome</keyword>
<reference evidence="4 5" key="1">
    <citation type="journal article" date="2021" name="Sci. Rep.">
        <title>Genome sequencing of the multicellular alga Astrephomene provides insights into convergent evolution of germ-soma differentiation.</title>
        <authorList>
            <person name="Yamashita S."/>
            <person name="Yamamoto K."/>
            <person name="Matsuzaki R."/>
            <person name="Suzuki S."/>
            <person name="Yamaguchi H."/>
            <person name="Hirooka S."/>
            <person name="Minakuchi Y."/>
            <person name="Miyagishima S."/>
            <person name="Kawachi M."/>
            <person name="Toyoda A."/>
            <person name="Nozaki H."/>
        </authorList>
    </citation>
    <scope>NUCLEOTIDE SEQUENCE [LARGE SCALE GENOMIC DNA]</scope>
    <source>
        <strain evidence="4 5">NIES-4017</strain>
    </source>
</reference>
<name>A0AAD3DSA4_9CHLO</name>
<feature type="signal peptide" evidence="2">
    <location>
        <begin position="1"/>
        <end position="16"/>
    </location>
</feature>
<evidence type="ECO:0000313" key="4">
    <source>
        <dbReference type="EMBL" id="GFR47130.1"/>
    </source>
</evidence>
<gene>
    <name evidence="4" type="ORF">Agub_g8817</name>
</gene>
<dbReference type="EMBL" id="BMAR01000017">
    <property type="protein sequence ID" value="GFR47130.1"/>
    <property type="molecule type" value="Genomic_DNA"/>
</dbReference>
<evidence type="ECO:0000256" key="2">
    <source>
        <dbReference type="SAM" id="SignalP"/>
    </source>
</evidence>
<dbReference type="SUPFAM" id="SSF52540">
    <property type="entry name" value="P-loop containing nucleoside triphosphate hydrolases"/>
    <property type="match status" value="1"/>
</dbReference>
<protein>
    <recommendedName>
        <fullName evidence="3">G domain-containing protein</fullName>
    </recommendedName>
</protein>
<feature type="non-terminal residue" evidence="4">
    <location>
        <position position="720"/>
    </location>
</feature>
<dbReference type="GO" id="GO:0005525">
    <property type="term" value="F:GTP binding"/>
    <property type="evidence" value="ECO:0007669"/>
    <property type="project" value="InterPro"/>
</dbReference>
<dbReference type="InterPro" id="IPR027417">
    <property type="entry name" value="P-loop_NTPase"/>
</dbReference>
<evidence type="ECO:0000259" key="3">
    <source>
        <dbReference type="Pfam" id="PF01926"/>
    </source>
</evidence>
<dbReference type="InterPro" id="IPR006073">
    <property type="entry name" value="GTP-bd"/>
</dbReference>
<feature type="compositionally biased region" description="Pro residues" evidence="1">
    <location>
        <begin position="188"/>
        <end position="202"/>
    </location>
</feature>
<dbReference type="Proteomes" id="UP001054857">
    <property type="component" value="Unassembled WGS sequence"/>
</dbReference>
<comment type="caution">
    <text evidence="4">The sequence shown here is derived from an EMBL/GenBank/DDBJ whole genome shotgun (WGS) entry which is preliminary data.</text>
</comment>
<proteinExistence type="predicted"/>
<evidence type="ECO:0000256" key="1">
    <source>
        <dbReference type="SAM" id="MobiDB-lite"/>
    </source>
</evidence>
<evidence type="ECO:0000313" key="5">
    <source>
        <dbReference type="Proteomes" id="UP001054857"/>
    </source>
</evidence>
<feature type="compositionally biased region" description="Low complexity" evidence="1">
    <location>
        <begin position="266"/>
        <end position="281"/>
    </location>
</feature>
<dbReference type="GO" id="GO:0005739">
    <property type="term" value="C:mitochondrion"/>
    <property type="evidence" value="ECO:0007669"/>
    <property type="project" value="TreeGrafter"/>
</dbReference>
<dbReference type="PANTHER" id="PTHR46434:SF1">
    <property type="entry name" value="GENETIC INTERACTOR OF PROHIBITINS 3, MITOCHONDRIAL"/>
    <property type="match status" value="1"/>
</dbReference>
<feature type="domain" description="G" evidence="3">
    <location>
        <begin position="475"/>
        <end position="539"/>
    </location>
</feature>
<dbReference type="InterPro" id="IPR050896">
    <property type="entry name" value="Mito_lipid_metab_GTPase"/>
</dbReference>
<dbReference type="PANTHER" id="PTHR46434">
    <property type="entry name" value="GENETIC INTERACTOR OF PROHIBITINS 3, MITOCHONDRIAL"/>
    <property type="match status" value="1"/>
</dbReference>
<dbReference type="Pfam" id="PF01926">
    <property type="entry name" value="MMR_HSR1"/>
    <property type="match status" value="1"/>
</dbReference>
<dbReference type="Gene3D" id="3.40.50.300">
    <property type="entry name" value="P-loop containing nucleotide triphosphate hydrolases"/>
    <property type="match status" value="1"/>
</dbReference>
<accession>A0AAD3DSA4</accession>